<accession>A0A6J6X4Q6</accession>
<dbReference type="AlphaFoldDB" id="A0A6J6X4Q6"/>
<proteinExistence type="predicted"/>
<name>A0A6J6X4Q6_9ZZZZ</name>
<evidence type="ECO:0000313" key="1">
    <source>
        <dbReference type="EMBL" id="CAB4790985.1"/>
    </source>
</evidence>
<organism evidence="1">
    <name type="scientific">freshwater metagenome</name>
    <dbReference type="NCBI Taxonomy" id="449393"/>
    <lineage>
        <taxon>unclassified sequences</taxon>
        <taxon>metagenomes</taxon>
        <taxon>ecological metagenomes</taxon>
    </lineage>
</organism>
<sequence length="286" mass="31427">MDPATSNDFRPDHRGAVFDIDANNDDYHALFGQDPSIAQDAASDIAHDAVDIEVARRDLRGWTQPSVVEGDLVAVGANDDLRGSHAHLASQLCMGNEMAVLAMHGHEVLRAGDGQKHLEVFCFGVTRSVHIGDTGVNNFSAGPDQTIDHLGNIGFVSGNRVRTHDDNVGVAQGKPTVFIRRHERQRRHRFALRTCGDDAHFFGREVADIGDVHESRFWNVEKSHFASHTDVLLHRHSHGGDDSIKGNRCISNLLHPVNVTGEAGRNDATTLIAMEQVVEHGAHRRF</sequence>
<protein>
    <submittedName>
        <fullName evidence="1">Unannotated protein</fullName>
    </submittedName>
</protein>
<reference evidence="1" key="1">
    <citation type="submission" date="2020-05" db="EMBL/GenBank/DDBJ databases">
        <authorList>
            <person name="Chiriac C."/>
            <person name="Salcher M."/>
            <person name="Ghai R."/>
            <person name="Kavagutti S V."/>
        </authorList>
    </citation>
    <scope>NUCLEOTIDE SEQUENCE</scope>
</reference>
<gene>
    <name evidence="1" type="ORF">UFOPK2969_00810</name>
</gene>
<dbReference type="EMBL" id="CAFAAD010000050">
    <property type="protein sequence ID" value="CAB4790985.1"/>
    <property type="molecule type" value="Genomic_DNA"/>
</dbReference>